<evidence type="ECO:0000313" key="2">
    <source>
        <dbReference type="Proteomes" id="UP001432062"/>
    </source>
</evidence>
<organism evidence="1 2">
    <name type="scientific">Nocardia vinacea</name>
    <dbReference type="NCBI Taxonomy" id="96468"/>
    <lineage>
        <taxon>Bacteria</taxon>
        <taxon>Bacillati</taxon>
        <taxon>Actinomycetota</taxon>
        <taxon>Actinomycetes</taxon>
        <taxon>Mycobacteriales</taxon>
        <taxon>Nocardiaceae</taxon>
        <taxon>Nocardia</taxon>
    </lineage>
</organism>
<evidence type="ECO:0008006" key="3">
    <source>
        <dbReference type="Google" id="ProtNLM"/>
    </source>
</evidence>
<keyword evidence="2" id="KW-1185">Reference proteome</keyword>
<accession>A0ABZ1YID5</accession>
<dbReference type="Proteomes" id="UP001432062">
    <property type="component" value="Chromosome"/>
</dbReference>
<dbReference type="EMBL" id="CP109441">
    <property type="protein sequence ID" value="WUV42808.1"/>
    <property type="molecule type" value="Genomic_DNA"/>
</dbReference>
<name>A0ABZ1YID5_9NOCA</name>
<sequence>MKRNPLHTTAIPGKVAVWQLVNRAARILRVQLTAEAFTAYRLPSLTKLPDAQPGTIMFDPYPDLADARELLSEHGDLWDAVREDFWAALLNKAEHPSPGIGG</sequence>
<dbReference type="RefSeq" id="WP_329405426.1">
    <property type="nucleotide sequence ID" value="NZ_CP109441.1"/>
</dbReference>
<evidence type="ECO:0000313" key="1">
    <source>
        <dbReference type="EMBL" id="WUV42808.1"/>
    </source>
</evidence>
<gene>
    <name evidence="1" type="ORF">OG563_26555</name>
</gene>
<proteinExistence type="predicted"/>
<reference evidence="1" key="1">
    <citation type="submission" date="2022-10" db="EMBL/GenBank/DDBJ databases">
        <title>The complete genomes of actinobacterial strains from the NBC collection.</title>
        <authorList>
            <person name="Joergensen T.S."/>
            <person name="Alvarez Arevalo M."/>
            <person name="Sterndorff E.B."/>
            <person name="Faurdal D."/>
            <person name="Vuksanovic O."/>
            <person name="Mourched A.-S."/>
            <person name="Charusanti P."/>
            <person name="Shaw S."/>
            <person name="Blin K."/>
            <person name="Weber T."/>
        </authorList>
    </citation>
    <scope>NUCLEOTIDE SEQUENCE</scope>
    <source>
        <strain evidence="1">NBC_01482</strain>
    </source>
</reference>
<protein>
    <recommendedName>
        <fullName evidence="3">Transcriptional regulator</fullName>
    </recommendedName>
</protein>